<dbReference type="AlphaFoldDB" id="A0A095ZCY4"/>
<dbReference type="RefSeq" id="WP_036557127.1">
    <property type="nucleotide sequence ID" value="NZ_JRNI01000003.1"/>
</dbReference>
<comment type="caution">
    <text evidence="2">The sequence shown here is derived from an EMBL/GenBank/DDBJ whole genome shotgun (WGS) entry which is preliminary data.</text>
</comment>
<protein>
    <submittedName>
        <fullName evidence="2">Uncharacterized protein</fullName>
    </submittedName>
</protein>
<dbReference type="Proteomes" id="UP000029629">
    <property type="component" value="Unassembled WGS sequence"/>
</dbReference>
<name>A0A095ZCY4_9BURK</name>
<feature type="transmembrane region" description="Helical" evidence="1">
    <location>
        <begin position="89"/>
        <end position="107"/>
    </location>
</feature>
<sequence>MSGLARSLRFFEKSMEEHTQKLGVWISLYCVSAVITGVGAFLFALIGLKNLSEAPAGFTLLISLLFLTALIHLFLVYRLLGVKTAATIYMVWAFELANIILTLLGLSAAGAPVLLYLLIRAAFLCYFFLSKRVRALYGFRSSSVESI</sequence>
<gene>
    <name evidence="2" type="ORF">HMPREF2130_00870</name>
</gene>
<keyword evidence="1" id="KW-1133">Transmembrane helix</keyword>
<feature type="transmembrane region" description="Helical" evidence="1">
    <location>
        <begin position="113"/>
        <end position="130"/>
    </location>
</feature>
<keyword evidence="1" id="KW-0472">Membrane</keyword>
<keyword evidence="1" id="KW-0812">Transmembrane</keyword>
<dbReference type="OrthoDB" id="9981086at2"/>
<dbReference type="EMBL" id="JRNI01000003">
    <property type="protein sequence ID" value="KGF32528.1"/>
    <property type="molecule type" value="Genomic_DNA"/>
</dbReference>
<accession>A0A095ZCY4</accession>
<reference evidence="2 3" key="1">
    <citation type="submission" date="2014-07" db="EMBL/GenBank/DDBJ databases">
        <authorList>
            <person name="McCorrison J."/>
            <person name="Sanka R."/>
            <person name="Torralba M."/>
            <person name="Gillis M."/>
            <person name="Haft D.H."/>
            <person name="Methe B."/>
            <person name="Sutton G."/>
            <person name="Nelson K.E."/>
        </authorList>
    </citation>
    <scope>NUCLEOTIDE SEQUENCE [LARGE SCALE GENOMIC DNA]</scope>
    <source>
        <strain evidence="2 3">DNF00040</strain>
    </source>
</reference>
<feature type="transmembrane region" description="Helical" evidence="1">
    <location>
        <begin position="22"/>
        <end position="46"/>
    </location>
</feature>
<proteinExistence type="predicted"/>
<evidence type="ECO:0000313" key="3">
    <source>
        <dbReference type="Proteomes" id="UP000029629"/>
    </source>
</evidence>
<evidence type="ECO:0000313" key="2">
    <source>
        <dbReference type="EMBL" id="KGF32528.1"/>
    </source>
</evidence>
<feature type="transmembrane region" description="Helical" evidence="1">
    <location>
        <begin position="58"/>
        <end position="77"/>
    </location>
</feature>
<evidence type="ECO:0000256" key="1">
    <source>
        <dbReference type="SAM" id="Phobius"/>
    </source>
</evidence>
<organism evidence="2 3">
    <name type="scientific">Oligella urethralis DNF00040</name>
    <dbReference type="NCBI Taxonomy" id="1401065"/>
    <lineage>
        <taxon>Bacteria</taxon>
        <taxon>Pseudomonadati</taxon>
        <taxon>Pseudomonadota</taxon>
        <taxon>Betaproteobacteria</taxon>
        <taxon>Burkholderiales</taxon>
        <taxon>Alcaligenaceae</taxon>
        <taxon>Oligella</taxon>
    </lineage>
</organism>
<keyword evidence="3" id="KW-1185">Reference proteome</keyword>